<organism evidence="1 2">
    <name type="scientific">Rhodococcus tibetensis</name>
    <dbReference type="NCBI Taxonomy" id="2965064"/>
    <lineage>
        <taxon>Bacteria</taxon>
        <taxon>Bacillati</taxon>
        <taxon>Actinomycetota</taxon>
        <taxon>Actinomycetes</taxon>
        <taxon>Mycobacteriales</taxon>
        <taxon>Nocardiaceae</taxon>
        <taxon>Rhodococcus</taxon>
    </lineage>
</organism>
<dbReference type="PROSITE" id="PS51257">
    <property type="entry name" value="PROKAR_LIPOPROTEIN"/>
    <property type="match status" value="1"/>
</dbReference>
<dbReference type="EMBL" id="JANFQF010000021">
    <property type="protein sequence ID" value="MCQ4121737.1"/>
    <property type="molecule type" value="Genomic_DNA"/>
</dbReference>
<dbReference type="RefSeq" id="WP_255972571.1">
    <property type="nucleotide sequence ID" value="NZ_JANFQF010000021.1"/>
</dbReference>
<evidence type="ECO:0000313" key="2">
    <source>
        <dbReference type="Proteomes" id="UP001524501"/>
    </source>
</evidence>
<reference evidence="1 2" key="1">
    <citation type="submission" date="2022-07" db="EMBL/GenBank/DDBJ databases">
        <title>Degradation activity of malathion, p-nitrophenol and potential low-temperature adaptation strategy of Rhodococcus sp. FXJ9.536.</title>
        <authorList>
            <person name="Huang J."/>
            <person name="Huang Y."/>
        </authorList>
    </citation>
    <scope>NUCLEOTIDE SEQUENCE [LARGE SCALE GENOMIC DNA]</scope>
    <source>
        <strain evidence="1 2">FXJ9.536</strain>
    </source>
</reference>
<sequence>MNKVAAAVLCAVITSGCGHSVAGTPAATPQKALSAPEQRHLELEDALRAADPCGLLDEGPLRDFGPILQYGSAVQLSVCSALMAGPRGGTTYVELSLLPSMLSGKSLTEPDTVDGVTVYGGAGADLARGTCERVFQLELGSLEVAPQLATVRAGTVAGEDVCPLVDAVLVSAIDAMASGLPGRGSSSRQVALASHDPCEVLGVLGDAAGGRVVDPAAAPTPFDCVLFPTRREPGTEVTVTFTLAPINGNRPRVQADPEMVGDRCQWSTPVGEPIDVTRPGAQVDEFTRKLGSAGAVVTVHGPNCTEVARVAEAATTVFG</sequence>
<evidence type="ECO:0008006" key="3">
    <source>
        <dbReference type="Google" id="ProtNLM"/>
    </source>
</evidence>
<protein>
    <recommendedName>
        <fullName evidence="3">DUF3558 domain-containing protein</fullName>
    </recommendedName>
</protein>
<dbReference type="Proteomes" id="UP001524501">
    <property type="component" value="Unassembled WGS sequence"/>
</dbReference>
<name>A0ABT1QKW7_9NOCA</name>
<gene>
    <name evidence="1" type="ORF">NOF53_21670</name>
</gene>
<accession>A0ABT1QKW7</accession>
<evidence type="ECO:0000313" key="1">
    <source>
        <dbReference type="EMBL" id="MCQ4121737.1"/>
    </source>
</evidence>
<proteinExistence type="predicted"/>
<keyword evidence="2" id="KW-1185">Reference proteome</keyword>
<comment type="caution">
    <text evidence="1">The sequence shown here is derived from an EMBL/GenBank/DDBJ whole genome shotgun (WGS) entry which is preliminary data.</text>
</comment>